<name>A0ABP0U0T7_9BRYO</name>
<proteinExistence type="predicted"/>
<keyword evidence="1" id="KW-0067">ATP-binding</keyword>
<feature type="domain" description="Protein kinase" evidence="3">
    <location>
        <begin position="72"/>
        <end position="369"/>
    </location>
</feature>
<keyword evidence="1" id="KW-0547">Nucleotide-binding</keyword>
<dbReference type="Proteomes" id="UP001497512">
    <property type="component" value="Chromosome 17"/>
</dbReference>
<dbReference type="EMBL" id="OZ019909">
    <property type="protein sequence ID" value="CAK9209770.1"/>
    <property type="molecule type" value="Genomic_DNA"/>
</dbReference>
<dbReference type="SMART" id="SM00220">
    <property type="entry name" value="S_TKc"/>
    <property type="match status" value="1"/>
</dbReference>
<feature type="binding site" evidence="1">
    <location>
        <position position="107"/>
    </location>
    <ligand>
        <name>ATP</name>
        <dbReference type="ChEBI" id="CHEBI:30616"/>
    </ligand>
</feature>
<evidence type="ECO:0000256" key="2">
    <source>
        <dbReference type="SAM" id="MobiDB-lite"/>
    </source>
</evidence>
<evidence type="ECO:0000313" key="4">
    <source>
        <dbReference type="EMBL" id="CAK9209770.1"/>
    </source>
</evidence>
<feature type="compositionally biased region" description="Polar residues" evidence="2">
    <location>
        <begin position="380"/>
        <end position="394"/>
    </location>
</feature>
<dbReference type="PROSITE" id="PS00107">
    <property type="entry name" value="PROTEIN_KINASE_ATP"/>
    <property type="match status" value="1"/>
</dbReference>
<dbReference type="Gene3D" id="1.10.510.10">
    <property type="entry name" value="Transferase(Phosphotransferase) domain 1"/>
    <property type="match status" value="1"/>
</dbReference>
<dbReference type="Gene3D" id="3.30.200.20">
    <property type="entry name" value="Phosphorylase Kinase, domain 1"/>
    <property type="match status" value="1"/>
</dbReference>
<dbReference type="InterPro" id="IPR011009">
    <property type="entry name" value="Kinase-like_dom_sf"/>
</dbReference>
<feature type="region of interest" description="Disordered" evidence="2">
    <location>
        <begin position="376"/>
        <end position="424"/>
    </location>
</feature>
<evidence type="ECO:0000259" key="3">
    <source>
        <dbReference type="PROSITE" id="PS50011"/>
    </source>
</evidence>
<dbReference type="InterPro" id="IPR000719">
    <property type="entry name" value="Prot_kinase_dom"/>
</dbReference>
<evidence type="ECO:0000313" key="5">
    <source>
        <dbReference type="Proteomes" id="UP001497512"/>
    </source>
</evidence>
<dbReference type="InterPro" id="IPR017441">
    <property type="entry name" value="Protein_kinase_ATP_BS"/>
</dbReference>
<dbReference type="PANTHER" id="PTHR45621">
    <property type="entry name" value="OS01G0588500 PROTEIN-RELATED"/>
    <property type="match status" value="1"/>
</dbReference>
<feature type="compositionally biased region" description="Basic residues" evidence="2">
    <location>
        <begin position="411"/>
        <end position="424"/>
    </location>
</feature>
<accession>A0ABP0U0T7</accession>
<dbReference type="PROSITE" id="PS50011">
    <property type="entry name" value="PROTEIN_KINASE_DOM"/>
    <property type="match status" value="1"/>
</dbReference>
<dbReference type="InterPro" id="IPR050823">
    <property type="entry name" value="Plant_Ser_Thr_Prot_Kinase"/>
</dbReference>
<protein>
    <recommendedName>
        <fullName evidence="3">Protein kinase domain-containing protein</fullName>
    </recommendedName>
</protein>
<dbReference type="Pfam" id="PF07714">
    <property type="entry name" value="PK_Tyr_Ser-Thr"/>
    <property type="match status" value="1"/>
</dbReference>
<dbReference type="SUPFAM" id="SSF56112">
    <property type="entry name" value="Protein kinase-like (PK-like)"/>
    <property type="match status" value="1"/>
</dbReference>
<reference evidence="4" key="1">
    <citation type="submission" date="2024-02" db="EMBL/GenBank/DDBJ databases">
        <authorList>
            <consortium name="ELIXIR-Norway"/>
            <consortium name="Elixir Norway"/>
        </authorList>
    </citation>
    <scope>NUCLEOTIDE SEQUENCE</scope>
</reference>
<evidence type="ECO:0000256" key="1">
    <source>
        <dbReference type="PROSITE-ProRule" id="PRU10141"/>
    </source>
</evidence>
<feature type="compositionally biased region" description="Basic and acidic residues" evidence="2">
    <location>
        <begin position="397"/>
        <end position="409"/>
    </location>
</feature>
<keyword evidence="5" id="KW-1185">Reference proteome</keyword>
<gene>
    <name evidence="4" type="ORF">CSSPTR1EN2_LOCUS10059</name>
</gene>
<dbReference type="InterPro" id="IPR001245">
    <property type="entry name" value="Ser-Thr/Tyr_kinase_cat_dom"/>
</dbReference>
<organism evidence="4 5">
    <name type="scientific">Sphagnum troendelagicum</name>
    <dbReference type="NCBI Taxonomy" id="128251"/>
    <lineage>
        <taxon>Eukaryota</taxon>
        <taxon>Viridiplantae</taxon>
        <taxon>Streptophyta</taxon>
        <taxon>Embryophyta</taxon>
        <taxon>Bryophyta</taxon>
        <taxon>Sphagnophytina</taxon>
        <taxon>Sphagnopsida</taxon>
        <taxon>Sphagnales</taxon>
        <taxon>Sphagnaceae</taxon>
        <taxon>Sphagnum</taxon>
    </lineage>
</organism>
<sequence>MERCNFLRLGRGRSSTVQGRTNVVNRLKLMSSKGKAIEKYKEELEFLQQQLLETSPLRAFTFEELSAATQGFKRSLVLGEGGFGEVYEGYLIDHSAASTHPENAAFKYQHVAVKRLRQGGQQGHREWLNEVSFLGRLHHPNLVWLIGYCAQLTKLKEERLLVYEFVLHGSLDNLLFQTSDFWLPMPWNRRVDVAIDAARGLAFLHDHQVSHDKLIVINRDIKPSNILVDHNFVAKLSDFGLAHTGPESDSSHVTTRVLGTLEYAAPEYIQTGQLTLQSDIWSFGIVLLELLSGRRALDRHRPRNERKLVDWARPLLYQGMINSLIDPQLGDRYSAEEAKVVLNLVQQCLHRNRKNRPTMKEIFQILSSLKEAEKKDGNVKASTSLVETPETSSRLPLLKEEDQKVEPHPRGASHFHGARSGNRR</sequence>